<evidence type="ECO:0000313" key="9">
    <source>
        <dbReference type="EMBL" id="PZO80347.1"/>
    </source>
</evidence>
<comment type="caution">
    <text evidence="9">The sequence shown here is derived from an EMBL/GenBank/DDBJ whole genome shotgun (WGS) entry which is preliminary data.</text>
</comment>
<dbReference type="PANTHER" id="PTHR41523">
    <property type="entry name" value="TWO-COMPONENT SYSTEM SENSOR PROTEIN"/>
    <property type="match status" value="1"/>
</dbReference>
<name>A0A2W4ZG64_9SPHN</name>
<dbReference type="Pfam" id="PF02518">
    <property type="entry name" value="HATPase_c"/>
    <property type="match status" value="1"/>
</dbReference>
<dbReference type="Proteomes" id="UP000248614">
    <property type="component" value="Unassembled WGS sequence"/>
</dbReference>
<dbReference type="GO" id="GO:0004673">
    <property type="term" value="F:protein histidine kinase activity"/>
    <property type="evidence" value="ECO:0007669"/>
    <property type="project" value="UniProtKB-EC"/>
</dbReference>
<dbReference type="InterPro" id="IPR036890">
    <property type="entry name" value="HATPase_C_sf"/>
</dbReference>
<dbReference type="PANTHER" id="PTHR41523:SF8">
    <property type="entry name" value="ETHYLENE RESPONSE SENSOR PROTEIN"/>
    <property type="match status" value="1"/>
</dbReference>
<dbReference type="SUPFAM" id="SSF55874">
    <property type="entry name" value="ATPase domain of HSP90 chaperone/DNA topoisomerase II/histidine kinase"/>
    <property type="match status" value="1"/>
</dbReference>
<dbReference type="InterPro" id="IPR003018">
    <property type="entry name" value="GAF"/>
</dbReference>
<evidence type="ECO:0000256" key="1">
    <source>
        <dbReference type="ARBA" id="ARBA00000085"/>
    </source>
</evidence>
<evidence type="ECO:0000256" key="5">
    <source>
        <dbReference type="ARBA" id="ARBA00022741"/>
    </source>
</evidence>
<dbReference type="SMART" id="SM00387">
    <property type="entry name" value="HATPase_c"/>
    <property type="match status" value="1"/>
</dbReference>
<accession>A0A2W4ZG64</accession>
<dbReference type="InterPro" id="IPR029016">
    <property type="entry name" value="GAF-like_dom_sf"/>
</dbReference>
<feature type="domain" description="Histidine kinase" evidence="8">
    <location>
        <begin position="200"/>
        <end position="391"/>
    </location>
</feature>
<evidence type="ECO:0000259" key="8">
    <source>
        <dbReference type="PROSITE" id="PS50109"/>
    </source>
</evidence>
<evidence type="ECO:0000256" key="4">
    <source>
        <dbReference type="ARBA" id="ARBA00022679"/>
    </source>
</evidence>
<gene>
    <name evidence="9" type="ORF">DI632_01995</name>
</gene>
<proteinExistence type="predicted"/>
<dbReference type="InterPro" id="IPR011495">
    <property type="entry name" value="Sig_transdc_His_kin_sub2_dim/P"/>
</dbReference>
<dbReference type="Pfam" id="PF13185">
    <property type="entry name" value="GAF_2"/>
    <property type="match status" value="1"/>
</dbReference>
<dbReference type="SMART" id="SM00065">
    <property type="entry name" value="GAF"/>
    <property type="match status" value="1"/>
</dbReference>
<dbReference type="GO" id="GO:0005524">
    <property type="term" value="F:ATP binding"/>
    <property type="evidence" value="ECO:0007669"/>
    <property type="project" value="UniProtKB-KW"/>
</dbReference>
<evidence type="ECO:0000256" key="3">
    <source>
        <dbReference type="ARBA" id="ARBA00022553"/>
    </source>
</evidence>
<evidence type="ECO:0000256" key="6">
    <source>
        <dbReference type="ARBA" id="ARBA00022777"/>
    </source>
</evidence>
<evidence type="ECO:0000313" key="10">
    <source>
        <dbReference type="Proteomes" id="UP000248614"/>
    </source>
</evidence>
<dbReference type="SUPFAM" id="SSF55781">
    <property type="entry name" value="GAF domain-like"/>
    <property type="match status" value="1"/>
</dbReference>
<dbReference type="AlphaFoldDB" id="A0A2W4ZG64"/>
<dbReference type="InterPro" id="IPR003594">
    <property type="entry name" value="HATPase_dom"/>
</dbReference>
<protein>
    <recommendedName>
        <fullName evidence="2">histidine kinase</fullName>
        <ecNumber evidence="2">2.7.13.3</ecNumber>
    </recommendedName>
</protein>
<dbReference type="PROSITE" id="PS50109">
    <property type="entry name" value="HIS_KIN"/>
    <property type="match status" value="1"/>
</dbReference>
<keyword evidence="5" id="KW-0547">Nucleotide-binding</keyword>
<dbReference type="SMART" id="SM00911">
    <property type="entry name" value="HWE_HK"/>
    <property type="match status" value="1"/>
</dbReference>
<sequence>MAVVEDNGAGADDPVDPIRYRLDQQRILAEFGGIALRSRDIDEIVRAAVELAARGMRTRLAKFLHHDDQGGALIVRAGIGWDEGVVGQAEMSDDLASPAGFAFRTGEAVISNHLRAEKRFHTPGFMADHGVKRAINVLVEANGRRFGVLEVDSRQDGRFEEDDLAFMQGFANLIGVAMERLDAEAGLRAAIEHQELLTREASHRVKNSLAMVSAMLNLQMREDDDPRVQRMLGDAQARIVAIGQAHDQLWQGDRMGVVALDRLLCGIVDGLRGQAPDHAIDCDIAPLVVSGDTAIPLGLLLTELATNAIKYAYGEGGGPVRIETRCDDGALSLVVADRGVGLPAGLDPNAARPTSLGMRMVSSLARQLGGTLAFEDAAPGTRVVFAMPLPAGV</sequence>
<dbReference type="EC" id="2.7.13.3" evidence="2"/>
<reference evidence="9 10" key="1">
    <citation type="submission" date="2017-08" db="EMBL/GenBank/DDBJ databases">
        <title>Infants hospitalized years apart are colonized by the same room-sourced microbial strains.</title>
        <authorList>
            <person name="Brooks B."/>
            <person name="Olm M.R."/>
            <person name="Firek B.A."/>
            <person name="Baker R."/>
            <person name="Thomas B.C."/>
            <person name="Morowitz M.J."/>
            <person name="Banfield J.F."/>
        </authorList>
    </citation>
    <scope>NUCLEOTIDE SEQUENCE [LARGE SCALE GENOMIC DNA]</scope>
    <source>
        <strain evidence="9">S2_018_000_R3_110</strain>
    </source>
</reference>
<evidence type="ECO:0000256" key="7">
    <source>
        <dbReference type="ARBA" id="ARBA00022840"/>
    </source>
</evidence>
<keyword evidence="4" id="KW-0808">Transferase</keyword>
<dbReference type="InterPro" id="IPR011102">
    <property type="entry name" value="Sig_transdc_His_kinase_HWE"/>
</dbReference>
<dbReference type="EMBL" id="QFNF01000003">
    <property type="protein sequence ID" value="PZO80347.1"/>
    <property type="molecule type" value="Genomic_DNA"/>
</dbReference>
<keyword evidence="6 9" id="KW-0418">Kinase</keyword>
<dbReference type="Gene3D" id="3.30.450.40">
    <property type="match status" value="1"/>
</dbReference>
<organism evidence="9 10">
    <name type="scientific">Sphingomonas hengshuiensis</name>
    <dbReference type="NCBI Taxonomy" id="1609977"/>
    <lineage>
        <taxon>Bacteria</taxon>
        <taxon>Pseudomonadati</taxon>
        <taxon>Pseudomonadota</taxon>
        <taxon>Alphaproteobacteria</taxon>
        <taxon>Sphingomonadales</taxon>
        <taxon>Sphingomonadaceae</taxon>
        <taxon>Sphingomonas</taxon>
    </lineage>
</organism>
<dbReference type="InterPro" id="IPR005467">
    <property type="entry name" value="His_kinase_dom"/>
</dbReference>
<dbReference type="Pfam" id="PF07568">
    <property type="entry name" value="HisKA_2"/>
    <property type="match status" value="1"/>
</dbReference>
<keyword evidence="7" id="KW-0067">ATP-binding</keyword>
<evidence type="ECO:0000256" key="2">
    <source>
        <dbReference type="ARBA" id="ARBA00012438"/>
    </source>
</evidence>
<keyword evidence="3" id="KW-0597">Phosphoprotein</keyword>
<comment type="catalytic activity">
    <reaction evidence="1">
        <text>ATP + protein L-histidine = ADP + protein N-phospho-L-histidine.</text>
        <dbReference type="EC" id="2.7.13.3"/>
    </reaction>
</comment>
<dbReference type="Gene3D" id="3.30.565.10">
    <property type="entry name" value="Histidine kinase-like ATPase, C-terminal domain"/>
    <property type="match status" value="1"/>
</dbReference>